<dbReference type="GO" id="GO:0005634">
    <property type="term" value="C:nucleus"/>
    <property type="evidence" value="ECO:0007669"/>
    <property type="project" value="TreeGrafter"/>
</dbReference>
<dbReference type="SUPFAM" id="SSF56784">
    <property type="entry name" value="HAD-like"/>
    <property type="match status" value="1"/>
</dbReference>
<dbReference type="InterPro" id="IPR051828">
    <property type="entry name" value="HAD-like_hydrolase_domain"/>
</dbReference>
<dbReference type="InterPro" id="IPR023214">
    <property type="entry name" value="HAD_sf"/>
</dbReference>
<dbReference type="NCBIfam" id="TIGR01549">
    <property type="entry name" value="HAD-SF-IA-v1"/>
    <property type="match status" value="1"/>
</dbReference>
<dbReference type="SFLD" id="SFLDG01129">
    <property type="entry name" value="C1.5:_HAD__Beta-PGM__Phosphata"/>
    <property type="match status" value="1"/>
</dbReference>
<dbReference type="SFLD" id="SFLDS00003">
    <property type="entry name" value="Haloacid_Dehalogenase"/>
    <property type="match status" value="1"/>
</dbReference>
<evidence type="ECO:0000256" key="1">
    <source>
        <dbReference type="ARBA" id="ARBA00007958"/>
    </source>
</evidence>
<comment type="similarity">
    <text evidence="1">Belongs to the HAD-like hydrolase superfamily.</text>
</comment>
<accession>A0A9Q0E6W7</accession>
<dbReference type="PANTHER" id="PTHR46191:SF2">
    <property type="entry name" value="HALOACID DEHALOGENASE-LIKE HYDROLASE DOMAIN-CONTAINING PROTEIN 3"/>
    <property type="match status" value="1"/>
</dbReference>
<dbReference type="PANTHER" id="PTHR46191">
    <property type="match status" value="1"/>
</dbReference>
<dbReference type="CDD" id="cd16415">
    <property type="entry name" value="HAD_dREG-2_like"/>
    <property type="match status" value="1"/>
</dbReference>
<dbReference type="EMBL" id="JANIIK010000046">
    <property type="protein sequence ID" value="KAJ3602029.1"/>
    <property type="molecule type" value="Genomic_DNA"/>
</dbReference>
<dbReference type="InterPro" id="IPR036412">
    <property type="entry name" value="HAD-like_sf"/>
</dbReference>
<dbReference type="AlphaFoldDB" id="A0A9Q0E6W7"/>
<dbReference type="Gene3D" id="1.10.150.720">
    <property type="entry name" value="Haloacid dehalogenase-like hydrolase"/>
    <property type="match status" value="1"/>
</dbReference>
<dbReference type="InterPro" id="IPR044924">
    <property type="entry name" value="HAD-SF_hydro_IA_REG-2-like_cap"/>
</dbReference>
<dbReference type="Proteomes" id="UP001148018">
    <property type="component" value="Unassembled WGS sequence"/>
</dbReference>
<evidence type="ECO:0000256" key="2">
    <source>
        <dbReference type="ARBA" id="ARBA00015556"/>
    </source>
</evidence>
<proteinExistence type="inferred from homology"/>
<dbReference type="OrthoDB" id="444127at2759"/>
<dbReference type="InterPro" id="IPR006439">
    <property type="entry name" value="HAD-SF_hydro_IA"/>
</dbReference>
<evidence type="ECO:0000313" key="4">
    <source>
        <dbReference type="Proteomes" id="UP001148018"/>
    </source>
</evidence>
<reference evidence="3" key="1">
    <citation type="submission" date="2022-07" db="EMBL/GenBank/DDBJ databases">
        <title>Chromosome-level genome of Muraenolepis orangiensis.</title>
        <authorList>
            <person name="Kim J."/>
        </authorList>
    </citation>
    <scope>NUCLEOTIDE SEQUENCE</scope>
    <source>
        <strain evidence="3">KU_S4_2022</strain>
        <tissue evidence="3">Muscle</tissue>
    </source>
</reference>
<gene>
    <name evidence="3" type="ORF">NHX12_029789</name>
</gene>
<protein>
    <recommendedName>
        <fullName evidence="2">Haloacid dehalogenase-like hydrolase domain-containing protein 3</fullName>
    </recommendedName>
</protein>
<dbReference type="Gene3D" id="3.40.50.1000">
    <property type="entry name" value="HAD superfamily/HAD-like"/>
    <property type="match status" value="1"/>
</dbReference>
<name>A0A9Q0E6W7_9TELE</name>
<dbReference type="Pfam" id="PF00702">
    <property type="entry name" value="Hydrolase"/>
    <property type="match status" value="1"/>
</dbReference>
<evidence type="ECO:0000313" key="3">
    <source>
        <dbReference type="EMBL" id="KAJ3602029.1"/>
    </source>
</evidence>
<keyword evidence="4" id="KW-1185">Reference proteome</keyword>
<sequence>MRGPLQCVLWDVKDTLLKVRMSVGQQYCKEAHRAGLDLKPSQVDVAFRQAYQRCSRHYPNYGITQGMDGQAWWMKVVRDTFSRCQVQDPTLLNTMALNLYNDFCNPENWEVFPDCQKALESCSSLGLTLGIVSNFDRRLEGILKACDLLPHFSFLVTSEEAGVAKPDPGIFEQALQKCGIEAANTAHIGDHYLLDYLSSRSLGIHGYLLDRQNKYTNSDLPSEHRIGSLDELPLRLQQIMDNPRCT</sequence>
<dbReference type="NCBIfam" id="TIGR02252">
    <property type="entry name" value="DREG-2"/>
    <property type="match status" value="1"/>
</dbReference>
<dbReference type="InterPro" id="IPR011949">
    <property type="entry name" value="HAD-SF_hydro_IA_REG-2-like"/>
</dbReference>
<organism evidence="3 4">
    <name type="scientific">Muraenolepis orangiensis</name>
    <name type="common">Patagonian moray cod</name>
    <dbReference type="NCBI Taxonomy" id="630683"/>
    <lineage>
        <taxon>Eukaryota</taxon>
        <taxon>Metazoa</taxon>
        <taxon>Chordata</taxon>
        <taxon>Craniata</taxon>
        <taxon>Vertebrata</taxon>
        <taxon>Euteleostomi</taxon>
        <taxon>Actinopterygii</taxon>
        <taxon>Neopterygii</taxon>
        <taxon>Teleostei</taxon>
        <taxon>Neoteleostei</taxon>
        <taxon>Acanthomorphata</taxon>
        <taxon>Zeiogadaria</taxon>
        <taxon>Gadariae</taxon>
        <taxon>Gadiformes</taxon>
        <taxon>Muraenolepidoidei</taxon>
        <taxon>Muraenolepididae</taxon>
        <taxon>Muraenolepis</taxon>
    </lineage>
</organism>
<comment type="caution">
    <text evidence="3">The sequence shown here is derived from an EMBL/GenBank/DDBJ whole genome shotgun (WGS) entry which is preliminary data.</text>
</comment>